<feature type="non-terminal residue" evidence="1">
    <location>
        <position position="169"/>
    </location>
</feature>
<dbReference type="InterPro" id="IPR029063">
    <property type="entry name" value="SAM-dependent_MTases_sf"/>
</dbReference>
<name>A0A179IAA5_CORDF</name>
<dbReference type="Proteomes" id="UP000243081">
    <property type="component" value="Unassembled WGS sequence"/>
</dbReference>
<dbReference type="EMBL" id="LUKN01002343">
    <property type="protein sequence ID" value="OAQ99214.1"/>
    <property type="molecule type" value="Genomic_DNA"/>
</dbReference>
<accession>A0A179IAA5</accession>
<evidence type="ECO:0000313" key="1">
    <source>
        <dbReference type="EMBL" id="OAQ99214.1"/>
    </source>
</evidence>
<keyword evidence="2" id="KW-1185">Reference proteome</keyword>
<gene>
    <name evidence="1" type="ORF">LLEC1_04574</name>
</gene>
<sequence length="169" mass="18556">MSNSTEVNQQYFNKIAADYDRRFASFLGEISDELHSHIDFIGVKKGGRLLDYACGTGSVSNCFSDVIGQAVGVDITENMIGAYNVKAANAVRLLLPWLPTPKLHRPLFKLLLTQRLVGFQNVPEDQRKAYLGNLLSTPPSPSLDGPLFHGFDVAGVGFGFHHFEDTTLA</sequence>
<dbReference type="OMA" id="MADEYNS"/>
<protein>
    <recommendedName>
        <fullName evidence="3">Methyltransferase domain-containing protein</fullName>
    </recommendedName>
</protein>
<dbReference type="Gene3D" id="3.40.50.150">
    <property type="entry name" value="Vaccinia Virus protein VP39"/>
    <property type="match status" value="1"/>
</dbReference>
<evidence type="ECO:0008006" key="3">
    <source>
        <dbReference type="Google" id="ProtNLM"/>
    </source>
</evidence>
<dbReference type="OrthoDB" id="3647at2759"/>
<proteinExistence type="predicted"/>
<dbReference type="AlphaFoldDB" id="A0A179IAA5"/>
<reference evidence="1 2" key="1">
    <citation type="submission" date="2016-03" db="EMBL/GenBank/DDBJ databases">
        <title>Fine-scale spatial genetic structure of a fungal parasite of coffee scale insects.</title>
        <authorList>
            <person name="Jackson D."/>
            <person name="Zemenick K.A."/>
            <person name="Malloure B."/>
            <person name="Quandt C.A."/>
            <person name="James T.Y."/>
        </authorList>
    </citation>
    <scope>NUCLEOTIDE SEQUENCE [LARGE SCALE GENOMIC DNA]</scope>
    <source>
        <strain evidence="1 2">UM487</strain>
    </source>
</reference>
<dbReference type="SUPFAM" id="SSF53335">
    <property type="entry name" value="S-adenosyl-L-methionine-dependent methyltransferases"/>
    <property type="match status" value="1"/>
</dbReference>
<dbReference type="Pfam" id="PF01209">
    <property type="entry name" value="Ubie_methyltran"/>
    <property type="match status" value="1"/>
</dbReference>
<evidence type="ECO:0000313" key="2">
    <source>
        <dbReference type="Proteomes" id="UP000243081"/>
    </source>
</evidence>
<comment type="caution">
    <text evidence="1">The sequence shown here is derived from an EMBL/GenBank/DDBJ whole genome shotgun (WGS) entry which is preliminary data.</text>
</comment>
<organism evidence="1 2">
    <name type="scientific">Cordyceps confragosa</name>
    <name type="common">Lecanicillium lecanii</name>
    <dbReference type="NCBI Taxonomy" id="2714763"/>
    <lineage>
        <taxon>Eukaryota</taxon>
        <taxon>Fungi</taxon>
        <taxon>Dikarya</taxon>
        <taxon>Ascomycota</taxon>
        <taxon>Pezizomycotina</taxon>
        <taxon>Sordariomycetes</taxon>
        <taxon>Hypocreomycetidae</taxon>
        <taxon>Hypocreales</taxon>
        <taxon>Cordycipitaceae</taxon>
        <taxon>Akanthomyces</taxon>
    </lineage>
</organism>